<protein>
    <submittedName>
        <fullName evidence="1">Transposase</fullName>
    </submittedName>
</protein>
<sequence length="217" mass="25661">MKRSVPLPVLTQVMIYLLQLNNLKPRFWSLQELAEALASYFLGLSLRRFRVPRSTVHYYWRRATRTTLDLPLTGEYAVDETKVLLVKGVMYYLWVVRDVNTGVIPFFMITKARSGLDVIILVKRVRQVEIRTRGEFLRAKYIHDGLPAYNFLSIAGVDHEHVTFGIRNRVEQVFRTAKHRLSTMDFHFPWNASKRSLESWFSAFFTVYNLLEIWREK</sequence>
<organism evidence="1">
    <name type="scientific">Sulfolobus tengchongensis</name>
    <dbReference type="NCBI Taxonomy" id="207809"/>
    <lineage>
        <taxon>Archaea</taxon>
        <taxon>Thermoproteota</taxon>
        <taxon>Thermoprotei</taxon>
        <taxon>Sulfolobales</taxon>
        <taxon>Sulfolobaceae</taxon>
        <taxon>Sulfolobus</taxon>
    </lineage>
</organism>
<dbReference type="RefSeq" id="WP_011182870.1">
    <property type="nucleotide sequence ID" value="NC_005969.1"/>
</dbReference>
<evidence type="ECO:0000313" key="1">
    <source>
        <dbReference type="EMBL" id="AAT46499.1"/>
    </source>
</evidence>
<geneLocation type="plasmid" evidence="1">
    <name>pTC</name>
</geneLocation>
<name>Q6H0Z7_9CREN</name>
<dbReference type="GeneID" id="97614428"/>
<keyword evidence="1" id="KW-0614">Plasmid</keyword>
<proteinExistence type="predicted"/>
<dbReference type="AlphaFoldDB" id="Q6H0Z7"/>
<dbReference type="NCBIfam" id="NF033588">
    <property type="entry name" value="transpos_ISC774"/>
    <property type="match status" value="1"/>
</dbReference>
<dbReference type="PANTHER" id="PTHR39967:SF1">
    <property type="entry name" value="ISH14-TYPE TRANSPOSASE HSIRS44"/>
    <property type="match status" value="1"/>
</dbReference>
<reference evidence="1" key="1">
    <citation type="submission" date="2004-01" db="EMBL/GenBank/DDBJ databases">
        <title>Plasmid pTC and its variants of hyperthermoacidophilic archaeon Sulfolobus tengchongensis.</title>
        <authorList>
            <person name="Xiang X."/>
            <person name="Huang L."/>
        </authorList>
    </citation>
    <scope>NUCLEOTIDE SEQUENCE</scope>
    <source>
        <plasmid evidence="1">pTC</plasmid>
    </source>
</reference>
<accession>Q6H0Z7</accession>
<dbReference type="EMBL" id="AY517480">
    <property type="protein sequence ID" value="AAT46499.1"/>
    <property type="molecule type" value="Genomic_DNA"/>
</dbReference>
<dbReference type="PANTHER" id="PTHR39967">
    <property type="match status" value="1"/>
</dbReference>